<dbReference type="Proteomes" id="UP000092460">
    <property type="component" value="Unassembled WGS sequence"/>
</dbReference>
<reference evidence="1" key="2">
    <citation type="submission" date="2020-05" db="UniProtKB">
        <authorList>
            <consortium name="EnsemblMetazoa"/>
        </authorList>
    </citation>
    <scope>IDENTIFICATION</scope>
    <source>
        <strain evidence="1">IAEA</strain>
    </source>
</reference>
<keyword evidence="2" id="KW-1185">Reference proteome</keyword>
<evidence type="ECO:0000313" key="2">
    <source>
        <dbReference type="Proteomes" id="UP000092460"/>
    </source>
</evidence>
<proteinExistence type="predicted"/>
<dbReference type="EnsemblMetazoa" id="GPPI008419-RA">
    <property type="protein sequence ID" value="GPPI008419-PA"/>
    <property type="gene ID" value="GPPI008419"/>
</dbReference>
<dbReference type="AlphaFoldDB" id="A0A1B0ATW5"/>
<organism evidence="1 2">
    <name type="scientific">Glossina palpalis gambiensis</name>
    <dbReference type="NCBI Taxonomy" id="67801"/>
    <lineage>
        <taxon>Eukaryota</taxon>
        <taxon>Metazoa</taxon>
        <taxon>Ecdysozoa</taxon>
        <taxon>Arthropoda</taxon>
        <taxon>Hexapoda</taxon>
        <taxon>Insecta</taxon>
        <taxon>Pterygota</taxon>
        <taxon>Neoptera</taxon>
        <taxon>Endopterygota</taxon>
        <taxon>Diptera</taxon>
        <taxon>Brachycera</taxon>
        <taxon>Muscomorpha</taxon>
        <taxon>Hippoboscoidea</taxon>
        <taxon>Glossinidae</taxon>
        <taxon>Glossina</taxon>
    </lineage>
</organism>
<sequence length="101" mass="11400">MKFLEALVGILKSGLLCKSDDEMSTLHSLHPTPEFSSSWSNSIEINAIQYNSIQVNLGQIRTSPPFTAFPLFICFRASVPVQRVSCSWHSQLRFLQLSEKI</sequence>
<protein>
    <submittedName>
        <fullName evidence="1">Uncharacterized protein</fullName>
    </submittedName>
</protein>
<reference evidence="2" key="1">
    <citation type="submission" date="2015-01" db="EMBL/GenBank/DDBJ databases">
        <authorList>
            <person name="Aksoy S."/>
            <person name="Warren W."/>
            <person name="Wilson R.K."/>
        </authorList>
    </citation>
    <scope>NUCLEOTIDE SEQUENCE [LARGE SCALE GENOMIC DNA]</scope>
    <source>
        <strain evidence="2">IAEA</strain>
    </source>
</reference>
<dbReference type="EMBL" id="JXJN01003460">
    <property type="status" value="NOT_ANNOTATED_CDS"/>
    <property type="molecule type" value="Genomic_DNA"/>
</dbReference>
<name>A0A1B0ATW5_9MUSC</name>
<accession>A0A1B0ATW5</accession>
<evidence type="ECO:0000313" key="1">
    <source>
        <dbReference type="EnsemblMetazoa" id="GPPI008419-PA"/>
    </source>
</evidence>
<dbReference type="VEuPathDB" id="VectorBase:GPPI008419"/>